<dbReference type="CDD" id="cd11033">
    <property type="entry name" value="CYP142-like"/>
    <property type="match status" value="1"/>
</dbReference>
<dbReference type="GO" id="GO:0036199">
    <property type="term" value="F:cholest-4-en-3-one 26-monooxygenase activity"/>
    <property type="evidence" value="ECO:0007669"/>
    <property type="project" value="TreeGrafter"/>
</dbReference>
<protein>
    <submittedName>
        <fullName evidence="2">Methyl-branched lipid omega-hydroxylase</fullName>
        <ecNumber evidence="2">1.14.15.14</ecNumber>
    </submittedName>
</protein>
<name>A0AAU7ARN9_9ACTN</name>
<dbReference type="InterPro" id="IPR002397">
    <property type="entry name" value="Cyt_P450_B"/>
</dbReference>
<dbReference type="InterPro" id="IPR001128">
    <property type="entry name" value="Cyt_P450"/>
</dbReference>
<dbReference type="Pfam" id="PF00067">
    <property type="entry name" value="p450"/>
    <property type="match status" value="1"/>
</dbReference>
<dbReference type="EMBL" id="CP114014">
    <property type="protein sequence ID" value="XAY04277.1"/>
    <property type="molecule type" value="Genomic_DNA"/>
</dbReference>
<dbReference type="GO" id="GO:0008395">
    <property type="term" value="F:steroid hydroxylase activity"/>
    <property type="evidence" value="ECO:0007669"/>
    <property type="project" value="TreeGrafter"/>
</dbReference>
<dbReference type="EC" id="1.14.15.14" evidence="2"/>
<dbReference type="GO" id="GO:0020037">
    <property type="term" value="F:heme binding"/>
    <property type="evidence" value="ECO:0007669"/>
    <property type="project" value="InterPro"/>
</dbReference>
<dbReference type="Gene3D" id="1.10.630.10">
    <property type="entry name" value="Cytochrome P450"/>
    <property type="match status" value="1"/>
</dbReference>
<dbReference type="PRINTS" id="PR00359">
    <property type="entry name" value="BP450"/>
</dbReference>
<dbReference type="AlphaFoldDB" id="A0AAU7ARN9"/>
<comment type="similarity">
    <text evidence="1">Belongs to the cytochrome P450 family.</text>
</comment>
<organism evidence="2">
    <name type="scientific">Paraconexibacter sp. AEG42_29</name>
    <dbReference type="NCBI Taxonomy" id="2997339"/>
    <lineage>
        <taxon>Bacteria</taxon>
        <taxon>Bacillati</taxon>
        <taxon>Actinomycetota</taxon>
        <taxon>Thermoleophilia</taxon>
        <taxon>Solirubrobacterales</taxon>
        <taxon>Paraconexibacteraceae</taxon>
        <taxon>Paraconexibacter</taxon>
    </lineage>
</organism>
<dbReference type="PANTHER" id="PTHR46696">
    <property type="entry name" value="P450, PUTATIVE (EUROFUNG)-RELATED"/>
    <property type="match status" value="1"/>
</dbReference>
<keyword evidence="2" id="KW-0560">Oxidoreductase</keyword>
<sequence>MSTQVTQKPTIDDPAADISARGFWERPYEERDDVFATFRKECPVSWHRPYESTLLPPDEDTPGFWSLWRWADCREVSRDVSRFVSGKGIVMEDFPEIVQIGAHSFLAMDGTDHRQQRGIVHTAFTPRNVKKIESWIHDHARELVEEMQDKGEGEFCQLFAKELPGRIFAHFFGVEQGTEEQQILMDAAEKMLAWDDPEAAQGRDAITTHAEEAMRIQDVALEVAEKRREKPGDDLVSWVVNAEFEGRKLEDWEIMSFFSLLGSAANDTTRHTIAHAVRLLSEHPDQRELFLSDIDAYSGKVIEETLRHSGPIQHFRRTAIVDTTIGGVDIKAGEKLVMWYCSGNRDEDVFPDAAKFDINRETKNHLAFGAGGPHFCIGSALGREMGKAALQHIYKTMPDIDLAGDPVYVVSNFLNGVHHLPVRWTPPS</sequence>
<dbReference type="GO" id="GO:0005506">
    <property type="term" value="F:iron ion binding"/>
    <property type="evidence" value="ECO:0007669"/>
    <property type="project" value="InterPro"/>
</dbReference>
<evidence type="ECO:0000313" key="2">
    <source>
        <dbReference type="EMBL" id="XAY04277.1"/>
    </source>
</evidence>
<evidence type="ECO:0000256" key="1">
    <source>
        <dbReference type="ARBA" id="ARBA00010617"/>
    </source>
</evidence>
<dbReference type="KEGG" id="parq:DSM112329_01110"/>
<dbReference type="GO" id="GO:0006707">
    <property type="term" value="P:cholesterol catabolic process"/>
    <property type="evidence" value="ECO:0007669"/>
    <property type="project" value="TreeGrafter"/>
</dbReference>
<reference evidence="2" key="1">
    <citation type="submission" date="2022-12" db="EMBL/GenBank/DDBJ databases">
        <title>Paraconexibacter alkalitolerans sp. nov. and Baekduia alba sp. nov., isolated from soil and emended description of the genera Paraconexibacter (Chun et al., 2020) and Baekduia (An et al., 2020).</title>
        <authorList>
            <person name="Vieira S."/>
            <person name="Huber K.J."/>
            <person name="Geppert A."/>
            <person name="Wolf J."/>
            <person name="Neumann-Schaal M."/>
            <person name="Muesken M."/>
            <person name="Overmann J."/>
        </authorList>
    </citation>
    <scope>NUCLEOTIDE SEQUENCE</scope>
    <source>
        <strain evidence="2">AEG42_29</strain>
    </source>
</reference>
<dbReference type="InterPro" id="IPR036396">
    <property type="entry name" value="Cyt_P450_sf"/>
</dbReference>
<dbReference type="SUPFAM" id="SSF48264">
    <property type="entry name" value="Cytochrome P450"/>
    <property type="match status" value="1"/>
</dbReference>
<proteinExistence type="inferred from homology"/>
<gene>
    <name evidence="2" type="ORF">DSM112329_01110</name>
</gene>
<accession>A0AAU7ARN9</accession>
<dbReference type="PANTHER" id="PTHR46696:SF4">
    <property type="entry name" value="BIOTIN BIOSYNTHESIS CYTOCHROME P450"/>
    <property type="match status" value="1"/>
</dbReference>
<dbReference type="RefSeq" id="WP_354700820.1">
    <property type="nucleotide sequence ID" value="NZ_CP114014.1"/>
</dbReference>